<keyword evidence="1" id="KW-1133">Transmembrane helix</keyword>
<protein>
    <submittedName>
        <fullName evidence="2">Uncharacterized protein</fullName>
    </submittedName>
</protein>
<keyword evidence="1" id="KW-0472">Membrane</keyword>
<proteinExistence type="predicted"/>
<keyword evidence="1" id="KW-0812">Transmembrane</keyword>
<name>G4QDR3_GLANF</name>
<evidence type="ECO:0000313" key="3">
    <source>
        <dbReference type="Proteomes" id="UP000009282"/>
    </source>
</evidence>
<dbReference type="Proteomes" id="UP000009282">
    <property type="component" value="Chromosome"/>
</dbReference>
<reference evidence="2 3" key="1">
    <citation type="journal article" date="2011" name="J. Bacteriol.">
        <title>Complete genome sequence of seawater bacterium Glaciecola nitratireducens FR1064T.</title>
        <authorList>
            <person name="Bian F."/>
            <person name="Qin Q.L."/>
            <person name="Xie B.B."/>
            <person name="Shu Y.L."/>
            <person name="Zhang X.Y."/>
            <person name="Yu Y."/>
            <person name="Chen B."/>
            <person name="Chen X.L."/>
            <person name="Zhou B.C."/>
            <person name="Zhang Y.Z."/>
        </authorList>
    </citation>
    <scope>NUCLEOTIDE SEQUENCE [LARGE SCALE GENOMIC DNA]</scope>
    <source>
        <strain evidence="3">JCM 12485 / KCTC 12276 / FR1064</strain>
    </source>
</reference>
<evidence type="ECO:0000256" key="1">
    <source>
        <dbReference type="SAM" id="Phobius"/>
    </source>
</evidence>
<accession>G4QDR3</accession>
<dbReference type="KEGG" id="gni:GNIT_2996"/>
<feature type="transmembrane region" description="Helical" evidence="1">
    <location>
        <begin position="14"/>
        <end position="34"/>
    </location>
</feature>
<dbReference type="HOGENOM" id="CLU_3270692_0_0_6"/>
<sequence length="41" mass="4615">MISPILLGITWSSVIYDITIFILSVDSSLLNAFISVQYRKP</sequence>
<organism evidence="2 3">
    <name type="scientific">Glaciecola nitratireducens (strain JCM 12485 / KCTC 12276 / FR1064)</name>
    <dbReference type="NCBI Taxonomy" id="1085623"/>
    <lineage>
        <taxon>Bacteria</taxon>
        <taxon>Pseudomonadati</taxon>
        <taxon>Pseudomonadota</taxon>
        <taxon>Gammaproteobacteria</taxon>
        <taxon>Alteromonadales</taxon>
        <taxon>Alteromonadaceae</taxon>
        <taxon>Brumicola</taxon>
    </lineage>
</organism>
<evidence type="ECO:0000313" key="2">
    <source>
        <dbReference type="EMBL" id="AEP31092.1"/>
    </source>
</evidence>
<keyword evidence="3" id="KW-1185">Reference proteome</keyword>
<dbReference type="AlphaFoldDB" id="G4QDR3"/>
<dbReference type="EMBL" id="CP003060">
    <property type="protein sequence ID" value="AEP31092.1"/>
    <property type="molecule type" value="Genomic_DNA"/>
</dbReference>
<gene>
    <name evidence="2" type="ordered locus">GNIT_2996</name>
</gene>